<dbReference type="GO" id="GO:0043009">
    <property type="term" value="P:chordate embryonic development"/>
    <property type="evidence" value="ECO:0007669"/>
    <property type="project" value="UniProtKB-ARBA"/>
</dbReference>
<evidence type="ECO:0000256" key="7">
    <source>
        <dbReference type="ARBA" id="ARBA00023163"/>
    </source>
</evidence>
<dbReference type="InterPro" id="IPR000047">
    <property type="entry name" value="HTH_motif"/>
</dbReference>
<dbReference type="CDD" id="cd00086">
    <property type="entry name" value="homeodomain"/>
    <property type="match status" value="1"/>
</dbReference>
<organism evidence="12 13">
    <name type="scientific">Notothenia coriiceps</name>
    <name type="common">black rockcod</name>
    <dbReference type="NCBI Taxonomy" id="8208"/>
    <lineage>
        <taxon>Eukaryota</taxon>
        <taxon>Metazoa</taxon>
        <taxon>Chordata</taxon>
        <taxon>Craniata</taxon>
        <taxon>Vertebrata</taxon>
        <taxon>Euteleostomi</taxon>
        <taxon>Actinopterygii</taxon>
        <taxon>Neopterygii</taxon>
        <taxon>Teleostei</taxon>
        <taxon>Neoteleostei</taxon>
        <taxon>Acanthomorphata</taxon>
        <taxon>Eupercaria</taxon>
        <taxon>Perciformes</taxon>
        <taxon>Notothenioidei</taxon>
        <taxon>Nototheniidae</taxon>
        <taxon>Notothenia</taxon>
    </lineage>
</organism>
<name>A0A6I9NE74_9TELE</name>
<dbReference type="GO" id="GO:0000122">
    <property type="term" value="P:negative regulation of transcription by RNA polymerase II"/>
    <property type="evidence" value="ECO:0007669"/>
    <property type="project" value="TreeGrafter"/>
</dbReference>
<feature type="domain" description="Homeobox" evidence="11">
    <location>
        <begin position="124"/>
        <end position="184"/>
    </location>
</feature>
<evidence type="ECO:0000256" key="5">
    <source>
        <dbReference type="ARBA" id="ARBA00023125"/>
    </source>
</evidence>
<dbReference type="GO" id="GO:0000981">
    <property type="term" value="F:DNA-binding transcription factor activity, RNA polymerase II-specific"/>
    <property type="evidence" value="ECO:0007669"/>
    <property type="project" value="InterPro"/>
</dbReference>
<evidence type="ECO:0000313" key="13">
    <source>
        <dbReference type="RefSeq" id="XP_010772741.1"/>
    </source>
</evidence>
<dbReference type="Proteomes" id="UP000504611">
    <property type="component" value="Unplaced"/>
</dbReference>
<evidence type="ECO:0000313" key="12">
    <source>
        <dbReference type="Proteomes" id="UP000504611"/>
    </source>
</evidence>
<gene>
    <name evidence="13" type="primary">dlx1a</name>
</gene>
<dbReference type="PRINTS" id="PR00024">
    <property type="entry name" value="HOMEOBOX"/>
</dbReference>
<keyword evidence="5 9" id="KW-0238">DNA-binding</keyword>
<keyword evidence="6 9" id="KW-0371">Homeobox</keyword>
<dbReference type="RefSeq" id="XP_010772741.1">
    <property type="nucleotide sequence ID" value="XM_010774439.1"/>
</dbReference>
<dbReference type="InterPro" id="IPR017970">
    <property type="entry name" value="Homeobox_CS"/>
</dbReference>
<evidence type="ECO:0000256" key="8">
    <source>
        <dbReference type="ARBA" id="ARBA00023242"/>
    </source>
</evidence>
<keyword evidence="7" id="KW-0804">Transcription</keyword>
<evidence type="ECO:0000256" key="3">
    <source>
        <dbReference type="ARBA" id="ARBA00022473"/>
    </source>
</evidence>
<dbReference type="GO" id="GO:0048731">
    <property type="term" value="P:system development"/>
    <property type="evidence" value="ECO:0007669"/>
    <property type="project" value="UniProtKB-ARBA"/>
</dbReference>
<dbReference type="SUPFAM" id="SSF46689">
    <property type="entry name" value="Homeodomain-like"/>
    <property type="match status" value="1"/>
</dbReference>
<dbReference type="CTD" id="30568"/>
<keyword evidence="12" id="KW-1185">Reference proteome</keyword>
<dbReference type="Pfam" id="PF00046">
    <property type="entry name" value="Homeodomain"/>
    <property type="match status" value="1"/>
</dbReference>
<keyword evidence="4" id="KW-0805">Transcription regulation</keyword>
<evidence type="ECO:0000259" key="11">
    <source>
        <dbReference type="PROSITE" id="PS50071"/>
    </source>
</evidence>
<dbReference type="GO" id="GO:0048598">
    <property type="term" value="P:embryonic morphogenesis"/>
    <property type="evidence" value="ECO:0007669"/>
    <property type="project" value="UniProtKB-ARBA"/>
</dbReference>
<dbReference type="KEGG" id="ncc:104948260"/>
<evidence type="ECO:0000256" key="2">
    <source>
        <dbReference type="ARBA" id="ARBA00007916"/>
    </source>
</evidence>
<accession>A0A6I9NE74</accession>
<dbReference type="GO" id="GO:0005634">
    <property type="term" value="C:nucleus"/>
    <property type="evidence" value="ECO:0007669"/>
    <property type="project" value="UniProtKB-SubCell"/>
</dbReference>
<dbReference type="InterPro" id="IPR050460">
    <property type="entry name" value="Distal-less_Homeobox_TF"/>
</dbReference>
<dbReference type="GeneID" id="104948260"/>
<evidence type="ECO:0000256" key="6">
    <source>
        <dbReference type="ARBA" id="ARBA00023155"/>
    </source>
</evidence>
<feature type="DNA-binding region" description="Homeobox" evidence="9">
    <location>
        <begin position="126"/>
        <end position="185"/>
    </location>
</feature>
<sequence length="252" mass="27664">MTMTTIPESLSPASGKTVFMEFGPPSQQMSPSSMSHGHYPMHCLHSAGHTQHDSYSPASSFPRSLGYPYVNSVGSHSTSPYLSTVQTYQNSSALTQTRLEETAPETEKNTVVEGGEVRFNGKGKKIRKPRTIYSSLQLQALNRRFQQTQYLALPERAELAATMGLTQTQVKIWFQNKRSKFKKLMKQGGGTIDPSALLATGRGLSTGSPTVAPVWSSPTTVKTSVGTTGYIPSYTSWYPTTHQESMQQSQLM</sequence>
<evidence type="ECO:0000256" key="10">
    <source>
        <dbReference type="RuleBase" id="RU000682"/>
    </source>
</evidence>
<dbReference type="PROSITE" id="PS50071">
    <property type="entry name" value="HOMEOBOX_2"/>
    <property type="match status" value="1"/>
</dbReference>
<comment type="subcellular location">
    <subcellularLocation>
        <location evidence="9 10">Nucleus</location>
    </subcellularLocation>
</comment>
<reference evidence="13" key="1">
    <citation type="submission" date="2025-08" db="UniProtKB">
        <authorList>
            <consortium name="RefSeq"/>
        </authorList>
    </citation>
    <scope>IDENTIFICATION</scope>
    <source>
        <tissue evidence="13">Muscle</tissue>
    </source>
</reference>
<dbReference type="PROSITE" id="PS00027">
    <property type="entry name" value="HOMEOBOX_1"/>
    <property type="match status" value="1"/>
</dbReference>
<keyword evidence="3" id="KW-0217">Developmental protein</keyword>
<comment type="function">
    <text evidence="1">Sequence-specific transcription factor which is part of a developmental regulatory system that provides cells with specific positional identities on the anterior-posterior axis.</text>
</comment>
<dbReference type="InterPro" id="IPR020479">
    <property type="entry name" value="HD_metazoa"/>
</dbReference>
<proteinExistence type="inferred from homology"/>
<evidence type="ECO:0000256" key="4">
    <source>
        <dbReference type="ARBA" id="ARBA00023015"/>
    </source>
</evidence>
<dbReference type="GO" id="GO:0030154">
    <property type="term" value="P:cell differentiation"/>
    <property type="evidence" value="ECO:0007669"/>
    <property type="project" value="TreeGrafter"/>
</dbReference>
<dbReference type="Gene3D" id="1.10.10.60">
    <property type="entry name" value="Homeodomain-like"/>
    <property type="match status" value="1"/>
</dbReference>
<evidence type="ECO:0000256" key="9">
    <source>
        <dbReference type="PROSITE-ProRule" id="PRU00108"/>
    </source>
</evidence>
<dbReference type="GO" id="GO:0000978">
    <property type="term" value="F:RNA polymerase II cis-regulatory region sequence-specific DNA binding"/>
    <property type="evidence" value="ECO:0007669"/>
    <property type="project" value="TreeGrafter"/>
</dbReference>
<dbReference type="FunFam" id="1.10.10.60:FF:000266">
    <property type="entry name" value="Distal-less homeobox 4a"/>
    <property type="match status" value="1"/>
</dbReference>
<dbReference type="PANTHER" id="PTHR24327:SF33">
    <property type="entry name" value="HOMEOBOX PROTEIN DLX-1"/>
    <property type="match status" value="1"/>
</dbReference>
<dbReference type="OrthoDB" id="6159439at2759"/>
<dbReference type="SMART" id="SM00389">
    <property type="entry name" value="HOX"/>
    <property type="match status" value="1"/>
</dbReference>
<dbReference type="PANTHER" id="PTHR24327">
    <property type="entry name" value="HOMEOBOX PROTEIN"/>
    <property type="match status" value="1"/>
</dbReference>
<evidence type="ECO:0000256" key="1">
    <source>
        <dbReference type="ARBA" id="ARBA00003263"/>
    </source>
</evidence>
<protein>
    <submittedName>
        <fullName evidence="13">Homeobox protein Dlx1a</fullName>
    </submittedName>
</protein>
<keyword evidence="8 9" id="KW-0539">Nucleus</keyword>
<dbReference type="InterPro" id="IPR009057">
    <property type="entry name" value="Homeodomain-like_sf"/>
</dbReference>
<dbReference type="AlphaFoldDB" id="A0A6I9NE74"/>
<dbReference type="InterPro" id="IPR001356">
    <property type="entry name" value="HD"/>
</dbReference>
<dbReference type="PRINTS" id="PR00031">
    <property type="entry name" value="HTHREPRESSR"/>
</dbReference>
<comment type="similarity">
    <text evidence="2">Belongs to the distal-less homeobox family.</text>
</comment>